<evidence type="ECO:0000313" key="2">
    <source>
        <dbReference type="Proteomes" id="UP001186974"/>
    </source>
</evidence>
<name>A0ACC3DDC5_9PEZI</name>
<accession>A0ACC3DDC5</accession>
<proteinExistence type="predicted"/>
<keyword evidence="2" id="KW-1185">Reference proteome</keyword>
<comment type="caution">
    <text evidence="1">The sequence shown here is derived from an EMBL/GenBank/DDBJ whole genome shotgun (WGS) entry which is preliminary data.</text>
</comment>
<evidence type="ECO:0000313" key="1">
    <source>
        <dbReference type="EMBL" id="KAK3065388.1"/>
    </source>
</evidence>
<dbReference type="Proteomes" id="UP001186974">
    <property type="component" value="Unassembled WGS sequence"/>
</dbReference>
<reference evidence="1" key="1">
    <citation type="submission" date="2024-09" db="EMBL/GenBank/DDBJ databases">
        <title>Black Yeasts Isolated from many extreme environments.</title>
        <authorList>
            <person name="Coleine C."/>
            <person name="Stajich J.E."/>
            <person name="Selbmann L."/>
        </authorList>
    </citation>
    <scope>NUCLEOTIDE SEQUENCE</scope>
    <source>
        <strain evidence="1">CCFEE 5737</strain>
    </source>
</reference>
<sequence>MISIRSVAAFLALASLTVASPVQLKKRGHFSIKQIEGRRRIRQGPVAMRRGLQKWGAPVARELDEAAAGAKNGSVAAVPEEFDIEYLSPVTIGGKELQLDFDTGSADLWVFSSHQPSTQVRGHAVYEVQDQNVLEGSTWRIRYGDNSGASGLVYTETVKVGEITATRQAVEAATSVSAAFLQDDANDGLLGLAFSKLNQVRPKTQTTFFDSVKEDLEQPIFTCTLKQAAPGKYDFGWIDQDQFEGEIVYAPIDSSEGHWQFQTTAAEINGKRFPLSIDTIADTGTSLWYLPPNIVAAYYDQVEGAQMDILQGGYTFPCNAELPDISVTIGGAKRTVAGKFIKYAPTDPQNCFGGIQDNTGMPFSIFGDVFLKSQFVVFDAGTEGEPRIGFAQQKGSASAPGAETPSPIVPFPVEPSASVPEPSASIPEPSGLGGLGNSPELGGSMEVDGPSSGSGSSTSGSSPVVEQESCMSFMSNAGLPENFAEMLCGLRVFRHLSQIMGASQAAKGGAWEP</sequence>
<gene>
    <name evidence="1" type="ORF">LTS18_011911</name>
</gene>
<organism evidence="1 2">
    <name type="scientific">Coniosporium uncinatum</name>
    <dbReference type="NCBI Taxonomy" id="93489"/>
    <lineage>
        <taxon>Eukaryota</taxon>
        <taxon>Fungi</taxon>
        <taxon>Dikarya</taxon>
        <taxon>Ascomycota</taxon>
        <taxon>Pezizomycotina</taxon>
        <taxon>Dothideomycetes</taxon>
        <taxon>Dothideomycetes incertae sedis</taxon>
        <taxon>Coniosporium</taxon>
    </lineage>
</organism>
<dbReference type="EMBL" id="JAWDJW010006337">
    <property type="protein sequence ID" value="KAK3065388.1"/>
    <property type="molecule type" value="Genomic_DNA"/>
</dbReference>
<protein>
    <submittedName>
        <fullName evidence="1">Uncharacterized protein</fullName>
    </submittedName>
</protein>